<evidence type="ECO:0000256" key="6">
    <source>
        <dbReference type="ARBA" id="ARBA00023136"/>
    </source>
</evidence>
<dbReference type="Proteomes" id="UP000722791">
    <property type="component" value="Unassembled WGS sequence"/>
</dbReference>
<keyword evidence="4 8" id="KW-0812">Transmembrane</keyword>
<evidence type="ECO:0000256" key="3">
    <source>
        <dbReference type="ARBA" id="ARBA00022448"/>
    </source>
</evidence>
<feature type="compositionally biased region" description="Gly residues" evidence="7">
    <location>
        <begin position="363"/>
        <end position="379"/>
    </location>
</feature>
<dbReference type="PANTHER" id="PTHR31752">
    <property type="entry name" value="AUXIN EFFLUX CARRIER COMPONENT 1B-RELATED"/>
    <property type="match status" value="1"/>
</dbReference>
<feature type="transmembrane region" description="Helical" evidence="8">
    <location>
        <begin position="740"/>
        <end position="759"/>
    </location>
</feature>
<dbReference type="InterPro" id="IPR051107">
    <property type="entry name" value="Auxin_Efflux_Carrier"/>
</dbReference>
<feature type="region of interest" description="Disordered" evidence="7">
    <location>
        <begin position="220"/>
        <end position="242"/>
    </location>
</feature>
<gene>
    <name evidence="9" type="ORF">Vretimale_7457</name>
</gene>
<dbReference type="PANTHER" id="PTHR31752:SF18">
    <property type="entry name" value="AUXIN EFFLUX CARRIER COMPONENT 1"/>
    <property type="match status" value="1"/>
</dbReference>
<feature type="transmembrane region" description="Helical" evidence="8">
    <location>
        <begin position="601"/>
        <end position="625"/>
    </location>
</feature>
<sequence length="770" mass="78656">MTLVISEGYLPVVQTGLQTLCIIAAGRLAAARGLFEPAPVCRILNRFVIVVCLPALQFWLLAIKTDMRNMEHWRAVGAFMLWTLLVQIGCTAWVLIFEGGKLSRICVHSLVLVANNTGILAPVVLEAAVGPSAAAVGMLATIVLYFQQLPVAMVLFELDRMAERGRASNIDNAAVIGGDATVSLESPSVYGDDKSALEKLGRGGRRRSDVRDGAAAWTEAGPGCGAVPGRDHSGRGRSCGGGSDGGLFDSRIARNGVLFNAFTPDLQPGVERQSQAASPVIAAISVAAAAAAAAAPSVPSGDASAPELVNGTLLSSHRSTEVRIGSSLTARSSIVRSVSQRAGTTSSIPGGQSSGVTARHGSGDGSGGGGSGSGGGSGDGAAAAGGKVPGGLAERRFGLRGTSCNGTALNGAATGARHADVDSDVDFKPTVDVAVIDTDSSDAIAAAAAAAASPGTPTRFALESARLRVVGCATGTAAAPPLSVSMLLNPRSVLGNPGVSNIYPQPRLLDSQHTHFPIQQHDEQHFRVRSHLSPQDTVASAAVPDICPGLKTVSAVATDVKTIAEASVLAAAAQVAAGSSTGGSVGSNSDEPSMRHAAQLVLGNVLMWTTGAATAVSMLGLHAVLDPDVPSHIRELGFVEGTLAWLARCSVPVSLFAIGLFTASRPGCGLGDARSVRTLVVYLAVKLLLLPWLMVFVNSLLGLDGRLARSLVVLTCVPVGQNAFVVTEQFGEGAEAVTSVMQIGLMVMLPHVAGVMAILRWMGLYQGPVA</sequence>
<protein>
    <submittedName>
        <fullName evidence="9">Uncharacterized protein</fullName>
    </submittedName>
</protein>
<evidence type="ECO:0000256" key="4">
    <source>
        <dbReference type="ARBA" id="ARBA00022692"/>
    </source>
</evidence>
<keyword evidence="6 8" id="KW-0472">Membrane</keyword>
<keyword evidence="3" id="KW-0813">Transport</keyword>
<evidence type="ECO:0000313" key="10">
    <source>
        <dbReference type="Proteomes" id="UP000722791"/>
    </source>
</evidence>
<keyword evidence="5 8" id="KW-1133">Transmembrane helix</keyword>
<dbReference type="Pfam" id="PF03547">
    <property type="entry name" value="Mem_trans"/>
    <property type="match status" value="2"/>
</dbReference>
<feature type="region of interest" description="Disordered" evidence="7">
    <location>
        <begin position="335"/>
        <end position="387"/>
    </location>
</feature>
<dbReference type="OrthoDB" id="2133778at2759"/>
<evidence type="ECO:0000256" key="5">
    <source>
        <dbReference type="ARBA" id="ARBA00022989"/>
    </source>
</evidence>
<feature type="transmembrane region" description="Helical" evidence="8">
    <location>
        <begin position="645"/>
        <end position="664"/>
    </location>
</feature>
<dbReference type="GO" id="GO:0016020">
    <property type="term" value="C:membrane"/>
    <property type="evidence" value="ECO:0007669"/>
    <property type="project" value="UniProtKB-SubCell"/>
</dbReference>
<evidence type="ECO:0000256" key="1">
    <source>
        <dbReference type="ARBA" id="ARBA00004141"/>
    </source>
</evidence>
<evidence type="ECO:0000256" key="2">
    <source>
        <dbReference type="ARBA" id="ARBA00009177"/>
    </source>
</evidence>
<comment type="caution">
    <text evidence="9">The sequence shown here is derived from an EMBL/GenBank/DDBJ whole genome shotgun (WGS) entry which is preliminary data.</text>
</comment>
<organism evidence="9 10">
    <name type="scientific">Volvox reticuliferus</name>
    <dbReference type="NCBI Taxonomy" id="1737510"/>
    <lineage>
        <taxon>Eukaryota</taxon>
        <taxon>Viridiplantae</taxon>
        <taxon>Chlorophyta</taxon>
        <taxon>core chlorophytes</taxon>
        <taxon>Chlorophyceae</taxon>
        <taxon>CS clade</taxon>
        <taxon>Chlamydomonadales</taxon>
        <taxon>Volvocaceae</taxon>
        <taxon>Volvox</taxon>
    </lineage>
</organism>
<comment type="subcellular location">
    <subcellularLocation>
        <location evidence="1">Membrane</location>
        <topology evidence="1">Multi-pass membrane protein</topology>
    </subcellularLocation>
</comment>
<evidence type="ECO:0000313" key="9">
    <source>
        <dbReference type="EMBL" id="GIM02574.1"/>
    </source>
</evidence>
<dbReference type="EMBL" id="BNCQ01000012">
    <property type="protein sequence ID" value="GIM02574.1"/>
    <property type="molecule type" value="Genomic_DNA"/>
</dbReference>
<evidence type="ECO:0000256" key="8">
    <source>
        <dbReference type="SAM" id="Phobius"/>
    </source>
</evidence>
<reference evidence="9" key="1">
    <citation type="journal article" date="2021" name="Proc. Natl. Acad. Sci. U.S.A.">
        <title>Three genomes in the algal genus Volvox reveal the fate of a haploid sex-determining region after a transition to homothallism.</title>
        <authorList>
            <person name="Yamamoto K."/>
            <person name="Hamaji T."/>
            <person name="Kawai-Toyooka H."/>
            <person name="Matsuzaki R."/>
            <person name="Takahashi F."/>
            <person name="Nishimura Y."/>
            <person name="Kawachi M."/>
            <person name="Noguchi H."/>
            <person name="Minakuchi Y."/>
            <person name="Umen J.G."/>
            <person name="Toyoda A."/>
            <person name="Nozaki H."/>
        </authorList>
    </citation>
    <scope>NUCLEOTIDE SEQUENCE</scope>
    <source>
        <strain evidence="9">NIES-3785</strain>
    </source>
</reference>
<dbReference type="GO" id="GO:0055085">
    <property type="term" value="P:transmembrane transport"/>
    <property type="evidence" value="ECO:0007669"/>
    <property type="project" value="InterPro"/>
</dbReference>
<dbReference type="AlphaFoldDB" id="A0A8J4G9D4"/>
<feature type="transmembrane region" description="Helical" evidence="8">
    <location>
        <begin position="43"/>
        <end position="63"/>
    </location>
</feature>
<accession>A0A8J4G9D4</accession>
<feature type="transmembrane region" description="Helical" evidence="8">
    <location>
        <begin position="135"/>
        <end position="156"/>
    </location>
</feature>
<feature type="transmembrane region" description="Helical" evidence="8">
    <location>
        <begin position="676"/>
        <end position="697"/>
    </location>
</feature>
<proteinExistence type="inferred from homology"/>
<feature type="compositionally biased region" description="Polar residues" evidence="7">
    <location>
        <begin position="335"/>
        <end position="356"/>
    </location>
</feature>
<comment type="similarity">
    <text evidence="2">Belongs to the auxin efflux carrier (TC 2.A.69.1) family.</text>
</comment>
<evidence type="ECO:0000256" key="7">
    <source>
        <dbReference type="SAM" id="MobiDB-lite"/>
    </source>
</evidence>
<feature type="transmembrane region" description="Helical" evidence="8">
    <location>
        <begin position="75"/>
        <end position="97"/>
    </location>
</feature>
<dbReference type="InterPro" id="IPR004776">
    <property type="entry name" value="Mem_transp_PIN-like"/>
</dbReference>
<feature type="transmembrane region" description="Helical" evidence="8">
    <location>
        <begin position="109"/>
        <end position="129"/>
    </location>
</feature>
<feature type="transmembrane region" description="Helical" evidence="8">
    <location>
        <begin position="12"/>
        <end position="31"/>
    </location>
</feature>
<name>A0A8J4G9D4_9CHLO</name>